<dbReference type="Proteomes" id="UP000242146">
    <property type="component" value="Unassembled WGS sequence"/>
</dbReference>
<feature type="transmembrane region" description="Helical" evidence="1">
    <location>
        <begin position="12"/>
        <end position="28"/>
    </location>
</feature>
<gene>
    <name evidence="2" type="ORF">DM01DRAFT_153586</name>
</gene>
<protein>
    <submittedName>
        <fullName evidence="2">Uncharacterized protein</fullName>
    </submittedName>
</protein>
<organism evidence="2 3">
    <name type="scientific">Hesseltinella vesiculosa</name>
    <dbReference type="NCBI Taxonomy" id="101127"/>
    <lineage>
        <taxon>Eukaryota</taxon>
        <taxon>Fungi</taxon>
        <taxon>Fungi incertae sedis</taxon>
        <taxon>Mucoromycota</taxon>
        <taxon>Mucoromycotina</taxon>
        <taxon>Mucoromycetes</taxon>
        <taxon>Mucorales</taxon>
        <taxon>Cunninghamellaceae</taxon>
        <taxon>Hesseltinella</taxon>
    </lineage>
</organism>
<keyword evidence="1" id="KW-1133">Transmembrane helix</keyword>
<dbReference type="EMBL" id="MCGT01000002">
    <property type="protein sequence ID" value="ORX61977.1"/>
    <property type="molecule type" value="Genomic_DNA"/>
</dbReference>
<reference evidence="2 3" key="1">
    <citation type="submission" date="2016-07" db="EMBL/GenBank/DDBJ databases">
        <title>Pervasive Adenine N6-methylation of Active Genes in Fungi.</title>
        <authorList>
            <consortium name="DOE Joint Genome Institute"/>
            <person name="Mondo S.J."/>
            <person name="Dannebaum R.O."/>
            <person name="Kuo R.C."/>
            <person name="Labutti K."/>
            <person name="Haridas S."/>
            <person name="Kuo A."/>
            <person name="Salamov A."/>
            <person name="Ahrendt S.R."/>
            <person name="Lipzen A."/>
            <person name="Sullivan W."/>
            <person name="Andreopoulos W.B."/>
            <person name="Clum A."/>
            <person name="Lindquist E."/>
            <person name="Daum C."/>
            <person name="Ramamoorthy G.K."/>
            <person name="Gryganskyi A."/>
            <person name="Culley D."/>
            <person name="Magnuson J.K."/>
            <person name="James T.Y."/>
            <person name="O'Malley M.A."/>
            <person name="Stajich J.E."/>
            <person name="Spatafora J.W."/>
            <person name="Visel A."/>
            <person name="Grigoriev I.V."/>
        </authorList>
    </citation>
    <scope>NUCLEOTIDE SEQUENCE [LARGE SCALE GENOMIC DNA]</scope>
    <source>
        <strain evidence="2 3">NRRL 3301</strain>
    </source>
</reference>
<accession>A0A1X2GVB4</accession>
<sequence>MTFFDEEFFVFFFFHFKLVLHLVASVLFKKNRKLIPFTIAPLYFPLINDAQTVVAPSQLAFQPATEKQMIDHPIAPAQKKNPPMREKG</sequence>
<comment type="caution">
    <text evidence="2">The sequence shown here is derived from an EMBL/GenBank/DDBJ whole genome shotgun (WGS) entry which is preliminary data.</text>
</comment>
<keyword evidence="1" id="KW-0812">Transmembrane</keyword>
<evidence type="ECO:0000313" key="2">
    <source>
        <dbReference type="EMBL" id="ORX61977.1"/>
    </source>
</evidence>
<dbReference type="AlphaFoldDB" id="A0A1X2GVB4"/>
<keyword evidence="1" id="KW-0472">Membrane</keyword>
<keyword evidence="3" id="KW-1185">Reference proteome</keyword>
<name>A0A1X2GVB4_9FUNG</name>
<proteinExistence type="predicted"/>
<evidence type="ECO:0000256" key="1">
    <source>
        <dbReference type="SAM" id="Phobius"/>
    </source>
</evidence>
<evidence type="ECO:0000313" key="3">
    <source>
        <dbReference type="Proteomes" id="UP000242146"/>
    </source>
</evidence>